<evidence type="ECO:0000256" key="1">
    <source>
        <dbReference type="ARBA" id="ARBA00023015"/>
    </source>
</evidence>
<dbReference type="EMBL" id="JADIKK010000008">
    <property type="protein sequence ID" value="MFK2876233.1"/>
    <property type="molecule type" value="Genomic_DNA"/>
</dbReference>
<dbReference type="PANTHER" id="PTHR46796">
    <property type="entry name" value="HTH-TYPE TRANSCRIPTIONAL ACTIVATOR RHAS-RELATED"/>
    <property type="match status" value="1"/>
</dbReference>
<dbReference type="EMBL" id="JADIKK010000008">
    <property type="protein sequence ID" value="MFK2879798.1"/>
    <property type="molecule type" value="Genomic_DNA"/>
</dbReference>
<evidence type="ECO:0000313" key="7">
    <source>
        <dbReference type="EMBL" id="MFK2879798.1"/>
    </source>
</evidence>
<evidence type="ECO:0000313" key="8">
    <source>
        <dbReference type="Proteomes" id="UP001620339"/>
    </source>
</evidence>
<dbReference type="Proteomes" id="UP001620339">
    <property type="component" value="Unassembled WGS sequence"/>
</dbReference>
<evidence type="ECO:0000313" key="5">
    <source>
        <dbReference type="EMBL" id="MFK2875779.1"/>
    </source>
</evidence>
<evidence type="ECO:0000256" key="3">
    <source>
        <dbReference type="ARBA" id="ARBA00023163"/>
    </source>
</evidence>
<accession>A0ABW8J2G3</accession>
<dbReference type="InterPro" id="IPR009057">
    <property type="entry name" value="Homeodomain-like_sf"/>
</dbReference>
<dbReference type="Pfam" id="PF12833">
    <property type="entry name" value="HTH_18"/>
    <property type="match status" value="1"/>
</dbReference>
<evidence type="ECO:0000256" key="2">
    <source>
        <dbReference type="ARBA" id="ARBA00023125"/>
    </source>
</evidence>
<sequence length="187" mass="20009">MARKLPPDVQEIGAERVLGSAILAALTQGCRGAEPFVRHLVTALCSLRQAHAVAGDSQTESGGLRPWQATLAKNMLISGMDGSTLLADVAAACGLSKSHFGKAFRRSVGMPPHRWIVMQRLERAQQLLRDASRSLAAVAAECGFCDQSHMSHVFLKTLGLSPGAYRCRDRAAMRGHWPESTSATTSG</sequence>
<dbReference type="PANTHER" id="PTHR46796:SF14">
    <property type="entry name" value="TRANSCRIPTIONAL REGULATORY PROTEIN"/>
    <property type="match status" value="1"/>
</dbReference>
<dbReference type="InterPro" id="IPR018060">
    <property type="entry name" value="HTH_AraC"/>
</dbReference>
<comment type="caution">
    <text evidence="5">The sequence shown here is derived from an EMBL/GenBank/DDBJ whole genome shotgun (WGS) entry which is preliminary data.</text>
</comment>
<proteinExistence type="predicted"/>
<dbReference type="SUPFAM" id="SSF46689">
    <property type="entry name" value="Homeodomain-like"/>
    <property type="match status" value="2"/>
</dbReference>
<keyword evidence="3" id="KW-0804">Transcription</keyword>
<keyword evidence="1" id="KW-0805">Transcription regulation</keyword>
<reference evidence="5 8" key="1">
    <citation type="submission" date="2020-10" db="EMBL/GenBank/DDBJ databases">
        <title>Phylogeny of dyella-like bacteria.</title>
        <authorList>
            <person name="Fu J."/>
        </authorList>
    </citation>
    <scope>NUCLEOTIDE SEQUENCE [LARGE SCALE GENOMIC DNA]</scope>
    <source>
        <strain evidence="5 8">KACC 19113</strain>
    </source>
</reference>
<dbReference type="PROSITE" id="PS01124">
    <property type="entry name" value="HTH_ARAC_FAMILY_2"/>
    <property type="match status" value="1"/>
</dbReference>
<dbReference type="SMART" id="SM00342">
    <property type="entry name" value="HTH_ARAC"/>
    <property type="match status" value="1"/>
</dbReference>
<dbReference type="PROSITE" id="PS51257">
    <property type="entry name" value="PROKAR_LIPOPROTEIN"/>
    <property type="match status" value="1"/>
</dbReference>
<organism evidence="5 8">
    <name type="scientific">Rhodanobacter hydrolyticus</name>
    <dbReference type="NCBI Taxonomy" id="2250595"/>
    <lineage>
        <taxon>Bacteria</taxon>
        <taxon>Pseudomonadati</taxon>
        <taxon>Pseudomonadota</taxon>
        <taxon>Gammaproteobacteria</taxon>
        <taxon>Lysobacterales</taxon>
        <taxon>Rhodanobacteraceae</taxon>
        <taxon>Rhodanobacter</taxon>
    </lineage>
</organism>
<gene>
    <name evidence="5" type="ORF">ISP25_01665</name>
    <name evidence="6" type="ORF">ISP25_04025</name>
    <name evidence="7" type="ORF">ISP25_22285</name>
</gene>
<dbReference type="InterPro" id="IPR050204">
    <property type="entry name" value="AraC_XylS_family_regulators"/>
</dbReference>
<keyword evidence="2" id="KW-0238">DNA-binding</keyword>
<feature type="domain" description="HTH araC/xylS-type" evidence="4">
    <location>
        <begin position="70"/>
        <end position="168"/>
    </location>
</feature>
<evidence type="ECO:0000259" key="4">
    <source>
        <dbReference type="PROSITE" id="PS01124"/>
    </source>
</evidence>
<evidence type="ECO:0000313" key="6">
    <source>
        <dbReference type="EMBL" id="MFK2876233.1"/>
    </source>
</evidence>
<dbReference type="RefSeq" id="WP_404611850.1">
    <property type="nucleotide sequence ID" value="NZ_JADIKK010000007.1"/>
</dbReference>
<dbReference type="Gene3D" id="1.10.10.60">
    <property type="entry name" value="Homeodomain-like"/>
    <property type="match status" value="2"/>
</dbReference>
<name>A0ABW8J2G3_9GAMM</name>
<keyword evidence="8" id="KW-1185">Reference proteome</keyword>
<dbReference type="EMBL" id="JADIKK010000007">
    <property type="protein sequence ID" value="MFK2875779.1"/>
    <property type="molecule type" value="Genomic_DNA"/>
</dbReference>
<protein>
    <submittedName>
        <fullName evidence="5">Helix-turn-helix transcriptional regulator</fullName>
    </submittedName>
</protein>